<dbReference type="InterPro" id="IPR011527">
    <property type="entry name" value="ABC1_TM_dom"/>
</dbReference>
<dbReference type="PROSITE" id="PS50929">
    <property type="entry name" value="ABC_TM1F"/>
    <property type="match status" value="2"/>
</dbReference>
<keyword evidence="9 12" id="KW-0472">Membrane</keyword>
<dbReference type="FunFam" id="1.20.1560.10:FF:000055">
    <property type="entry name" value="ABC multidrug transporter (Eurofung)"/>
    <property type="match status" value="1"/>
</dbReference>
<dbReference type="GO" id="GO:0005524">
    <property type="term" value="F:ATP binding"/>
    <property type="evidence" value="ECO:0007669"/>
    <property type="project" value="UniProtKB-KW"/>
</dbReference>
<dbReference type="InterPro" id="IPR044746">
    <property type="entry name" value="ABCC_6TM_D1"/>
</dbReference>
<dbReference type="PROSITE" id="PS00211">
    <property type="entry name" value="ABC_TRANSPORTER_1"/>
    <property type="match status" value="2"/>
</dbReference>
<evidence type="ECO:0000259" key="14">
    <source>
        <dbReference type="PROSITE" id="PS50929"/>
    </source>
</evidence>
<dbReference type="Pfam" id="PF00005">
    <property type="entry name" value="ABC_tran"/>
    <property type="match status" value="2"/>
</dbReference>
<keyword evidence="4" id="KW-1003">Cell membrane</keyword>
<dbReference type="InterPro" id="IPR027417">
    <property type="entry name" value="P-loop_NTPase"/>
</dbReference>
<feature type="domain" description="ABC transmembrane type-1" evidence="14">
    <location>
        <begin position="275"/>
        <end position="553"/>
    </location>
</feature>
<dbReference type="Pfam" id="PF24357">
    <property type="entry name" value="TMD0_ABC"/>
    <property type="match status" value="1"/>
</dbReference>
<evidence type="ECO:0000256" key="7">
    <source>
        <dbReference type="ARBA" id="ARBA00022840"/>
    </source>
</evidence>
<dbReference type="SUPFAM" id="SSF52540">
    <property type="entry name" value="P-loop containing nucleoside triphosphate hydrolases"/>
    <property type="match status" value="2"/>
</dbReference>
<reference evidence="15" key="1">
    <citation type="journal article" date="2020" name="Stud. Mycol.">
        <title>101 Dothideomycetes genomes: a test case for predicting lifestyles and emergence of pathogens.</title>
        <authorList>
            <person name="Haridas S."/>
            <person name="Albert R."/>
            <person name="Binder M."/>
            <person name="Bloem J."/>
            <person name="Labutti K."/>
            <person name="Salamov A."/>
            <person name="Andreopoulos B."/>
            <person name="Baker S."/>
            <person name="Barry K."/>
            <person name="Bills G."/>
            <person name="Bluhm B."/>
            <person name="Cannon C."/>
            <person name="Castanera R."/>
            <person name="Culley D."/>
            <person name="Daum C."/>
            <person name="Ezra D."/>
            <person name="Gonzalez J."/>
            <person name="Henrissat B."/>
            <person name="Kuo A."/>
            <person name="Liang C."/>
            <person name="Lipzen A."/>
            <person name="Lutzoni F."/>
            <person name="Magnuson J."/>
            <person name="Mondo S."/>
            <person name="Nolan M."/>
            <person name="Ohm R."/>
            <person name="Pangilinan J."/>
            <person name="Park H.-J."/>
            <person name="Ramirez L."/>
            <person name="Alfaro M."/>
            <person name="Sun H."/>
            <person name="Tritt A."/>
            <person name="Yoshinaga Y."/>
            <person name="Zwiers L.-H."/>
            <person name="Turgeon B."/>
            <person name="Goodwin S."/>
            <person name="Spatafora J."/>
            <person name="Crous P."/>
            <person name="Grigoriev I."/>
        </authorList>
    </citation>
    <scope>NUCLEOTIDE SEQUENCE</scope>
    <source>
        <strain evidence="15">CBS 122367</strain>
    </source>
</reference>
<keyword evidence="3" id="KW-0813">Transport</keyword>
<feature type="transmembrane region" description="Helical" evidence="12">
    <location>
        <begin position="156"/>
        <end position="175"/>
    </location>
</feature>
<evidence type="ECO:0000256" key="12">
    <source>
        <dbReference type="SAM" id="Phobius"/>
    </source>
</evidence>
<dbReference type="PANTHER" id="PTHR24223:SF269">
    <property type="entry name" value="ABC MULTIDRUG TRANSPORTER (EUROFUNG)-RELATED"/>
    <property type="match status" value="1"/>
</dbReference>
<keyword evidence="16" id="KW-1185">Reference proteome</keyword>
<organism evidence="15 16">
    <name type="scientific">Lentithecium fluviatile CBS 122367</name>
    <dbReference type="NCBI Taxonomy" id="1168545"/>
    <lineage>
        <taxon>Eukaryota</taxon>
        <taxon>Fungi</taxon>
        <taxon>Dikarya</taxon>
        <taxon>Ascomycota</taxon>
        <taxon>Pezizomycotina</taxon>
        <taxon>Dothideomycetes</taxon>
        <taxon>Pleosporomycetidae</taxon>
        <taxon>Pleosporales</taxon>
        <taxon>Massarineae</taxon>
        <taxon>Lentitheciaceae</taxon>
        <taxon>Lentithecium</taxon>
    </lineage>
</organism>
<sequence length="1482" mass="164071">MDISGCYQTDDTFGPHAKDCRGGFDFTLLFEEALLSIVPNTLLLIVGLFRILYSLKKPPKVVFTPWLPAKQVFLAAFAATQTVMLVLWARPSAIRTRASIPNASLAVLSSVVLCVVSYVEHSRNVQPSLVTNIFLFFTLLFDAARARTLWLQRYNHALAITLSVSVAIKTVVLVLESVEKRRFLRPDYASYPPEAISGIFNRGIFWWMNSLLQRGFSKLLLIDDLYTLDKHLRSDRLHELLSAAYAHGKRKQQSLLIVTLGMLKWTLLAASIPRMCLTAFVFCQPFLIEKAIHLANEPITGDSTNAGYGMIGAYAFVYVGIAVSTGQYQQLTYRAITMARGGLVSMLFGKTTEVSSTAVDATTALTLMNADIERIYTGWQTMHEIWANTIEIGIAMFLLERQLGIACAIPIGVALISLLGSLGVTSLIMARQALWLQAIERRISATSAALAAMKGVKMCGLTDSLMNNLHQLRIDEMRVARKFRLLLIWNLAFAWLAPVIAPILTFAAYSSLAQRGGNHTTLDASRIFTSLSLFALLQQPLGSLVMSLATFMGAVGSFGRIQAFLDADQHEDFRVGPLPLSVTAKMDSMGSLSCNTEVNISETGEKTDIMTAIREMYPEPPREPFRVNYGSFGWDKKKAPIVRGVSLSIPPGKLTVIVGPVGCGKSTLLKALLGEVPVAKGDVQVPYHSIGYCDQTPWHMNGTVRSSILGFSEFEEQWYDTVIRACALNADLEQMPNGDQTLIGTKGVVLSGGQSQRVALARTIYARKSLVILDDVFSGLDRDTENHVFHNLLGHHGLFRRYRTTVVMASSAVTRVPYADQIVALDPTGEVAEQGTFEELNVAGGYVSQFNLPLPDWVFNPKASEELAEYQTTSVRIKKLSTEEIEAKASRQTGDMKIYLYYAKSVGWLPFLIFVFAIGGFVFCYSFPNIWVKWWASANTKDPNGRLGYYLGVYVVLGVLSLLGLMFGAWQMLLVMIPKSGEHFHFKLLSTVLSAPMSFFATTDIGITLNRFSQDLQLIDMELPLATINTIATLLLCIAQMALIGVASVYSAIAFPVFLGIVYLIQKFYLRTSRQLRFLDIEAKSPLYSQFFECLNGITTIRAFGWQHQLQKQNLRLLDQSQRPFYLMWSVQRWLIVFLDLLVAAMAVMLIVLVVTLRGKMNAGSVGVAMLNVILFSQSIKMLVTFWTTLETQIGAVARIKVFTEEAVSEDRPGEENVPPQDWPLHGEIALKNVSAAYRDNELVLKDVSLRIKAGEKIGICGRTGSGKSSLIQTLFRMIELTDGLITIDGLDLSAIRRQEIRERLVGVPQEPCFLAGTVRLNADPTSVSSDLGIVEALKAVQLWSVVKDAGGLDADFDSVHLSHGQRQLFCLARAMLRPGRILVLDEATSSIDAKTDALMQRVIRDRFAQHTILAVAHKLETITDFDRVVVLDRGVVVEVGEPFELLEKKGSWFGQLYWSAEGGEGDGENEGRNEDEGKKTG</sequence>
<dbReference type="InterPro" id="IPR056227">
    <property type="entry name" value="TMD0_ABC"/>
</dbReference>
<protein>
    <submittedName>
        <fullName evidence="15">Putative ABC multidrug transporter</fullName>
    </submittedName>
</protein>
<dbReference type="GO" id="GO:0140359">
    <property type="term" value="F:ABC-type transporter activity"/>
    <property type="evidence" value="ECO:0007669"/>
    <property type="project" value="InterPro"/>
</dbReference>
<dbReference type="Pfam" id="PF00664">
    <property type="entry name" value="ABC_membrane"/>
    <property type="match status" value="2"/>
</dbReference>
<feature type="transmembrane region" description="Helical" evidence="12">
    <location>
        <begin position="308"/>
        <end position="328"/>
    </location>
</feature>
<dbReference type="GO" id="GO:0016887">
    <property type="term" value="F:ATP hydrolysis activity"/>
    <property type="evidence" value="ECO:0007669"/>
    <property type="project" value="InterPro"/>
</dbReference>
<evidence type="ECO:0000256" key="10">
    <source>
        <dbReference type="ARBA" id="ARBA00023180"/>
    </source>
</evidence>
<dbReference type="GO" id="GO:0005886">
    <property type="term" value="C:plasma membrane"/>
    <property type="evidence" value="ECO:0007669"/>
    <property type="project" value="UniProtKB-SubCell"/>
</dbReference>
<accession>A0A6G1IJG3</accession>
<dbReference type="InterPro" id="IPR044726">
    <property type="entry name" value="ABCC_6TM_D2"/>
</dbReference>
<dbReference type="CDD" id="cd03250">
    <property type="entry name" value="ABCC_MRP_domain1"/>
    <property type="match status" value="1"/>
</dbReference>
<proteinExistence type="inferred from homology"/>
<gene>
    <name evidence="15" type="ORF">K458DRAFT_376871</name>
</gene>
<comment type="subcellular location">
    <subcellularLocation>
        <location evidence="1">Cell membrane</location>
        <topology evidence="1">Multi-pass membrane protein</topology>
    </subcellularLocation>
</comment>
<keyword evidence="8 12" id="KW-1133">Transmembrane helix</keyword>
<feature type="transmembrane region" description="Helical" evidence="12">
    <location>
        <begin position="906"/>
        <end position="928"/>
    </location>
</feature>
<dbReference type="EMBL" id="MU005613">
    <property type="protein sequence ID" value="KAF2678228.1"/>
    <property type="molecule type" value="Genomic_DNA"/>
</dbReference>
<feature type="transmembrane region" description="Helical" evidence="12">
    <location>
        <begin position="125"/>
        <end position="144"/>
    </location>
</feature>
<dbReference type="FunFam" id="3.40.50.300:FF:001854">
    <property type="entry name" value="ABC multidrug transporter (Eurofung)"/>
    <property type="match status" value="1"/>
</dbReference>
<dbReference type="InterPro" id="IPR036640">
    <property type="entry name" value="ABC1_TM_sf"/>
</dbReference>
<keyword evidence="10" id="KW-0325">Glycoprotein</keyword>
<dbReference type="FunFam" id="1.20.1560.10:FF:000066">
    <property type="entry name" value="ABC multidrug transporter (Eurofung)"/>
    <property type="match status" value="1"/>
</dbReference>
<evidence type="ECO:0000256" key="9">
    <source>
        <dbReference type="ARBA" id="ARBA00023136"/>
    </source>
</evidence>
<dbReference type="PANTHER" id="PTHR24223">
    <property type="entry name" value="ATP-BINDING CASSETTE SUB-FAMILY C"/>
    <property type="match status" value="1"/>
</dbReference>
<keyword evidence="5 12" id="KW-0812">Transmembrane</keyword>
<evidence type="ECO:0000256" key="8">
    <source>
        <dbReference type="ARBA" id="ARBA00022989"/>
    </source>
</evidence>
<evidence type="ECO:0000256" key="4">
    <source>
        <dbReference type="ARBA" id="ARBA00022475"/>
    </source>
</evidence>
<keyword evidence="7" id="KW-0067">ATP-binding</keyword>
<feature type="transmembrane region" description="Helical" evidence="12">
    <location>
        <begin position="1134"/>
        <end position="1157"/>
    </location>
</feature>
<feature type="transmembrane region" description="Helical" evidence="12">
    <location>
        <begin position="72"/>
        <end position="88"/>
    </location>
</feature>
<dbReference type="CDD" id="cd03244">
    <property type="entry name" value="ABCC_MRP_domain2"/>
    <property type="match status" value="1"/>
</dbReference>
<feature type="transmembrane region" description="Helical" evidence="12">
    <location>
        <begin position="1032"/>
        <end position="1065"/>
    </location>
</feature>
<evidence type="ECO:0000313" key="16">
    <source>
        <dbReference type="Proteomes" id="UP000799291"/>
    </source>
</evidence>
<name>A0A6G1IJG3_9PLEO</name>
<dbReference type="Proteomes" id="UP000799291">
    <property type="component" value="Unassembled WGS sequence"/>
</dbReference>
<evidence type="ECO:0000256" key="11">
    <source>
        <dbReference type="SAM" id="MobiDB-lite"/>
    </source>
</evidence>
<feature type="domain" description="ABC transporter" evidence="13">
    <location>
        <begin position="627"/>
        <end position="852"/>
    </location>
</feature>
<evidence type="ECO:0000313" key="15">
    <source>
        <dbReference type="EMBL" id="KAF2678228.1"/>
    </source>
</evidence>
<dbReference type="Gene3D" id="3.40.50.300">
    <property type="entry name" value="P-loop containing nucleotide triphosphate hydrolases"/>
    <property type="match status" value="2"/>
</dbReference>
<dbReference type="CDD" id="cd18579">
    <property type="entry name" value="ABC_6TM_ABCC_D1"/>
    <property type="match status" value="1"/>
</dbReference>
<feature type="transmembrane region" description="Helical" evidence="12">
    <location>
        <begin position="948"/>
        <end position="976"/>
    </location>
</feature>
<feature type="domain" description="ABC transmembrane type-1" evidence="14">
    <location>
        <begin position="911"/>
        <end position="1192"/>
    </location>
</feature>
<evidence type="ECO:0000256" key="2">
    <source>
        <dbReference type="ARBA" id="ARBA00009726"/>
    </source>
</evidence>
<feature type="transmembrane region" description="Helical" evidence="12">
    <location>
        <begin position="33"/>
        <end position="52"/>
    </location>
</feature>
<feature type="region of interest" description="Disordered" evidence="11">
    <location>
        <begin position="1461"/>
        <end position="1482"/>
    </location>
</feature>
<dbReference type="InterPro" id="IPR003593">
    <property type="entry name" value="AAA+_ATPase"/>
</dbReference>
<dbReference type="InterPro" id="IPR003439">
    <property type="entry name" value="ABC_transporter-like_ATP-bd"/>
</dbReference>
<dbReference type="Gene3D" id="1.20.1560.10">
    <property type="entry name" value="ABC transporter type 1, transmembrane domain"/>
    <property type="match status" value="2"/>
</dbReference>
<feature type="transmembrane region" description="Helical" evidence="12">
    <location>
        <begin position="403"/>
        <end position="428"/>
    </location>
</feature>
<evidence type="ECO:0000256" key="1">
    <source>
        <dbReference type="ARBA" id="ARBA00004651"/>
    </source>
</evidence>
<feature type="transmembrane region" description="Helical" evidence="12">
    <location>
        <begin position="531"/>
        <end position="555"/>
    </location>
</feature>
<feature type="transmembrane region" description="Helical" evidence="12">
    <location>
        <begin position="487"/>
        <end position="511"/>
    </location>
</feature>
<dbReference type="InterPro" id="IPR017871">
    <property type="entry name" value="ABC_transporter-like_CS"/>
</dbReference>
<feature type="compositionally biased region" description="Basic and acidic residues" evidence="11">
    <location>
        <begin position="1470"/>
        <end position="1482"/>
    </location>
</feature>
<keyword evidence="6" id="KW-0547">Nucleotide-binding</keyword>
<dbReference type="SMART" id="SM00382">
    <property type="entry name" value="AAA"/>
    <property type="match status" value="2"/>
</dbReference>
<dbReference type="InterPro" id="IPR050173">
    <property type="entry name" value="ABC_transporter_C-like"/>
</dbReference>
<evidence type="ECO:0000256" key="6">
    <source>
        <dbReference type="ARBA" id="ARBA00022741"/>
    </source>
</evidence>
<dbReference type="OrthoDB" id="6500128at2759"/>
<dbReference type="SUPFAM" id="SSF90123">
    <property type="entry name" value="ABC transporter transmembrane region"/>
    <property type="match status" value="2"/>
</dbReference>
<dbReference type="PROSITE" id="PS50893">
    <property type="entry name" value="ABC_TRANSPORTER_2"/>
    <property type="match status" value="2"/>
</dbReference>
<evidence type="ECO:0000256" key="3">
    <source>
        <dbReference type="ARBA" id="ARBA00022448"/>
    </source>
</evidence>
<feature type="transmembrane region" description="Helical" evidence="12">
    <location>
        <begin position="100"/>
        <end position="119"/>
    </location>
</feature>
<comment type="similarity">
    <text evidence="2">Belongs to the ABC transporter superfamily. ABCC family. Conjugate transporter (TC 3.A.1.208) subfamily.</text>
</comment>
<feature type="transmembrane region" description="Helical" evidence="12">
    <location>
        <begin position="255"/>
        <end position="288"/>
    </location>
</feature>
<evidence type="ECO:0000256" key="5">
    <source>
        <dbReference type="ARBA" id="ARBA00022692"/>
    </source>
</evidence>
<evidence type="ECO:0000259" key="13">
    <source>
        <dbReference type="PROSITE" id="PS50893"/>
    </source>
</evidence>
<dbReference type="FunFam" id="3.40.50.300:FF:000838">
    <property type="entry name" value="ABC multidrug transporter (Eurofung)"/>
    <property type="match status" value="1"/>
</dbReference>
<feature type="domain" description="ABC transporter" evidence="13">
    <location>
        <begin position="1229"/>
        <end position="1459"/>
    </location>
</feature>
<dbReference type="CDD" id="cd18580">
    <property type="entry name" value="ABC_6TM_ABCC_D2"/>
    <property type="match status" value="1"/>
</dbReference>